<evidence type="ECO:0000313" key="4">
    <source>
        <dbReference type="EMBL" id="KAJ7305440.1"/>
    </source>
</evidence>
<keyword evidence="1" id="KW-0175">Coiled coil</keyword>
<organism evidence="4 5">
    <name type="scientific">Mycena albidolilacea</name>
    <dbReference type="NCBI Taxonomy" id="1033008"/>
    <lineage>
        <taxon>Eukaryota</taxon>
        <taxon>Fungi</taxon>
        <taxon>Dikarya</taxon>
        <taxon>Basidiomycota</taxon>
        <taxon>Agaricomycotina</taxon>
        <taxon>Agaricomycetes</taxon>
        <taxon>Agaricomycetidae</taxon>
        <taxon>Agaricales</taxon>
        <taxon>Marasmiineae</taxon>
        <taxon>Mycenaceae</taxon>
        <taxon>Mycena</taxon>
    </lineage>
</organism>
<keyword evidence="3" id="KW-0812">Transmembrane</keyword>
<dbReference type="EMBL" id="JARIHO010000097">
    <property type="protein sequence ID" value="KAJ7305440.1"/>
    <property type="molecule type" value="Genomic_DNA"/>
</dbReference>
<evidence type="ECO:0000256" key="3">
    <source>
        <dbReference type="SAM" id="Phobius"/>
    </source>
</evidence>
<evidence type="ECO:0000256" key="2">
    <source>
        <dbReference type="SAM" id="MobiDB-lite"/>
    </source>
</evidence>
<name>A0AAD6Z328_9AGAR</name>
<sequence length="889" mass="93774">MYLYGVPEGGKTPRFPAVKISPQTHHARDSSNASSAPMAAGTIILFTIMILALTAVAGTMAIWVWRRFRRPSPQGPVQMKARKSILPTVSPFDLVKAIRPSAHAPDTSSGARNSTVSTVRQQQLENELRAVQEKMVDLERHAVPVVDGRKSSGSHSLLGLLSVRSTETASGGSQDLVSQLEAARERNEALAARICELERQMRSEWALGISDEPPPGNCKYTGSALGYTWSVTESSAVEKIPDRGDYGRSFIKLRWKPCEGALIALSVSVSLSPTLTCADFTSQVNLVAGNGGRRFQAGSAGESHHDGFRPSSARSATQLTSTVVVVTKFLATPPLDNSPSGSSFSAPATQEALTLTPPPTQISTTVSVPPTSTAEKISAQTARHTLPVDRIVGIGVAIPGLLLIFVVTLSCWLRRRRKRERADHRRIRAEIHGVSDMGLHSSSSEVPLRPSPGTLRPQYLANELRAAQGKIAEMQVLQPRRLAVNAPRDGRLPETISIRSTSTTTTTASRLRERNEMLAARIRELEEHIGSASVASRSDEPLPGYRAGFFGVLSQFVSVRSVEMPGDRAKIINSGVRTIATLRSSRWSHPIADSAVEPSGHWWLQWLHRKPSNELGASTRLRLSVPTALLEYVFGVIFLHKLLSVRLLSASDKYVVRNSNGAQNLGVSINGDNECKNNIAGDGVTSTSGDAGSSNGGDVVVDGNGNVGGNVSIGSTKGAGDNDCSNNIAGDGGTSISGNAYGGNNNTSGDAGNSNGGAVVVDGNGNVGGNVSTVSTKGAGESLQSTTGQGNNIAGDGGNNNTGGSGGSVVVDRNGNVGSNVGQGACTCTPIIKSPAFIALLVGVALLTAILIGILLLWKREHRLRKQKMAMDEAEVEEKISSLTATPGS</sequence>
<feature type="compositionally biased region" description="Polar residues" evidence="2">
    <location>
        <begin position="106"/>
        <end position="121"/>
    </location>
</feature>
<feature type="coiled-coil region" evidence="1">
    <location>
        <begin position="173"/>
        <end position="200"/>
    </location>
</feature>
<accession>A0AAD6Z328</accession>
<dbReference type="AlphaFoldDB" id="A0AAD6Z328"/>
<feature type="region of interest" description="Disordered" evidence="2">
    <location>
        <begin position="102"/>
        <end position="121"/>
    </location>
</feature>
<reference evidence="4" key="1">
    <citation type="submission" date="2023-03" db="EMBL/GenBank/DDBJ databases">
        <title>Massive genome expansion in bonnet fungi (Mycena s.s.) driven by repeated elements and novel gene families across ecological guilds.</title>
        <authorList>
            <consortium name="Lawrence Berkeley National Laboratory"/>
            <person name="Harder C.B."/>
            <person name="Miyauchi S."/>
            <person name="Viragh M."/>
            <person name="Kuo A."/>
            <person name="Thoen E."/>
            <person name="Andreopoulos B."/>
            <person name="Lu D."/>
            <person name="Skrede I."/>
            <person name="Drula E."/>
            <person name="Henrissat B."/>
            <person name="Morin E."/>
            <person name="Kohler A."/>
            <person name="Barry K."/>
            <person name="LaButti K."/>
            <person name="Morin E."/>
            <person name="Salamov A."/>
            <person name="Lipzen A."/>
            <person name="Mereny Z."/>
            <person name="Hegedus B."/>
            <person name="Baldrian P."/>
            <person name="Stursova M."/>
            <person name="Weitz H."/>
            <person name="Taylor A."/>
            <person name="Grigoriev I.V."/>
            <person name="Nagy L.G."/>
            <person name="Martin F."/>
            <person name="Kauserud H."/>
        </authorList>
    </citation>
    <scope>NUCLEOTIDE SEQUENCE</scope>
    <source>
        <strain evidence="4">CBHHK002</strain>
    </source>
</reference>
<feature type="region of interest" description="Disordered" evidence="2">
    <location>
        <begin position="14"/>
        <end position="34"/>
    </location>
</feature>
<keyword evidence="3" id="KW-0472">Membrane</keyword>
<comment type="caution">
    <text evidence="4">The sequence shown here is derived from an EMBL/GenBank/DDBJ whole genome shotgun (WGS) entry which is preliminary data.</text>
</comment>
<feature type="region of interest" description="Disordered" evidence="2">
    <location>
        <begin position="770"/>
        <end position="811"/>
    </location>
</feature>
<protein>
    <submittedName>
        <fullName evidence="4">Uncharacterized protein</fullName>
    </submittedName>
</protein>
<keyword evidence="5" id="KW-1185">Reference proteome</keyword>
<evidence type="ECO:0000313" key="5">
    <source>
        <dbReference type="Proteomes" id="UP001218218"/>
    </source>
</evidence>
<feature type="transmembrane region" description="Helical" evidence="3">
    <location>
        <begin position="836"/>
        <end position="858"/>
    </location>
</feature>
<evidence type="ECO:0000256" key="1">
    <source>
        <dbReference type="SAM" id="Coils"/>
    </source>
</evidence>
<keyword evidence="3" id="KW-1133">Transmembrane helix</keyword>
<gene>
    <name evidence="4" type="ORF">DFH08DRAFT_825127</name>
</gene>
<feature type="transmembrane region" description="Helical" evidence="3">
    <location>
        <begin position="391"/>
        <end position="413"/>
    </location>
</feature>
<dbReference type="Proteomes" id="UP001218218">
    <property type="component" value="Unassembled WGS sequence"/>
</dbReference>
<proteinExistence type="predicted"/>
<feature type="transmembrane region" description="Helical" evidence="3">
    <location>
        <begin position="38"/>
        <end position="65"/>
    </location>
</feature>
<feature type="compositionally biased region" description="Gly residues" evidence="2">
    <location>
        <begin position="795"/>
        <end position="807"/>
    </location>
</feature>